<evidence type="ECO:0000313" key="3">
    <source>
        <dbReference type="EMBL" id="CAY80413.1"/>
    </source>
</evidence>
<reference evidence="3 4" key="1">
    <citation type="journal article" date="2009" name="Proc. Natl. Acad. Sci. U.S.A.">
        <title>Eukaryote-to-eukaryote gene transfer events revealed by the genome sequence of the wine yeast Saccharomyces cerevisiae EC1118.</title>
        <authorList>
            <person name="Novo M."/>
            <person name="Bigey F."/>
            <person name="Beyne E."/>
            <person name="Galeote V."/>
            <person name="Gavory F."/>
            <person name="Mallet S."/>
            <person name="Cambot B."/>
            <person name="Legras J.L."/>
            <person name="Wincker P."/>
            <person name="Casaregola S."/>
            <person name="Dequin S."/>
        </authorList>
    </citation>
    <scope>NUCLEOTIDE SEQUENCE [LARGE SCALE GENOMIC DNA]</scope>
    <source>
        <strain evidence="4">Lalvin EC1118 / Prise de mousse</strain>
    </source>
</reference>
<feature type="region of interest" description="Disordered" evidence="1">
    <location>
        <begin position="94"/>
        <end position="115"/>
    </location>
</feature>
<keyword evidence="2" id="KW-1133">Transmembrane helix</keyword>
<accession>C8ZAF0</accession>
<feature type="transmembrane region" description="Helical" evidence="2">
    <location>
        <begin position="29"/>
        <end position="47"/>
    </location>
</feature>
<gene>
    <name evidence="3" type="ORF">EC1118_1I12_0859g</name>
</gene>
<evidence type="ECO:0000313" key="4">
    <source>
        <dbReference type="Proteomes" id="UP000000286"/>
    </source>
</evidence>
<organism evidence="3 4">
    <name type="scientific">Saccharomyces cerevisiae (strain Lalvin EC1118 / Prise de mousse)</name>
    <name type="common">Baker's yeast</name>
    <dbReference type="NCBI Taxonomy" id="643680"/>
    <lineage>
        <taxon>Eukaryota</taxon>
        <taxon>Fungi</taxon>
        <taxon>Dikarya</taxon>
        <taxon>Ascomycota</taxon>
        <taxon>Saccharomycotina</taxon>
        <taxon>Saccharomycetes</taxon>
        <taxon>Saccharomycetales</taxon>
        <taxon>Saccharomycetaceae</taxon>
        <taxon>Saccharomyces</taxon>
    </lineage>
</organism>
<dbReference type="HOGENOM" id="CLU_2110831_0_0_1"/>
<keyword evidence="2" id="KW-0472">Membrane</keyword>
<name>C8ZAF0_YEAS8</name>
<keyword evidence="2" id="KW-0812">Transmembrane</keyword>
<sequence length="115" mass="13254">MYIYVEVCTHVHAQATDATRPGIHICTYIYAYIYIYVYVNVYIQLVISRAEWAEKHSIVEKKREEKGRGTIAMDVVEYREGQAVVQWMRFEAQHKGGASKHRTLSAETGIRGEGE</sequence>
<evidence type="ECO:0000256" key="1">
    <source>
        <dbReference type="SAM" id="MobiDB-lite"/>
    </source>
</evidence>
<protein>
    <submittedName>
        <fullName evidence="3">EC1118_1I12_0859p</fullName>
    </submittedName>
</protein>
<proteinExistence type="predicted"/>
<dbReference type="AlphaFoldDB" id="C8ZAF0"/>
<dbReference type="Proteomes" id="UP000000286">
    <property type="component" value="Chromosome IX"/>
</dbReference>
<evidence type="ECO:0000256" key="2">
    <source>
        <dbReference type="SAM" id="Phobius"/>
    </source>
</evidence>
<dbReference type="EMBL" id="FN393074">
    <property type="protein sequence ID" value="CAY80413.1"/>
    <property type="molecule type" value="Genomic_DNA"/>
</dbReference>